<gene>
    <name evidence="3" type="ORF">BG015_004229</name>
</gene>
<evidence type="ECO:0000313" key="4">
    <source>
        <dbReference type="Proteomes" id="UP000748756"/>
    </source>
</evidence>
<reference evidence="3" key="1">
    <citation type="journal article" date="2020" name="Fungal Divers.">
        <title>Resolving the Mortierellaceae phylogeny through synthesis of multi-gene phylogenetics and phylogenomics.</title>
        <authorList>
            <person name="Vandepol N."/>
            <person name="Liber J."/>
            <person name="Desiro A."/>
            <person name="Na H."/>
            <person name="Kennedy M."/>
            <person name="Barry K."/>
            <person name="Grigoriev I.V."/>
            <person name="Miller A.N."/>
            <person name="O'Donnell K."/>
            <person name="Stajich J.E."/>
            <person name="Bonito G."/>
        </authorList>
    </citation>
    <scope>NUCLEOTIDE SEQUENCE</scope>
    <source>
        <strain evidence="3">NRRL 6426</strain>
    </source>
</reference>
<feature type="region of interest" description="Disordered" evidence="1">
    <location>
        <begin position="1"/>
        <end position="23"/>
    </location>
</feature>
<organism evidence="3 4">
    <name type="scientific">Linnemannia schmuckeri</name>
    <dbReference type="NCBI Taxonomy" id="64567"/>
    <lineage>
        <taxon>Eukaryota</taxon>
        <taxon>Fungi</taxon>
        <taxon>Fungi incertae sedis</taxon>
        <taxon>Mucoromycota</taxon>
        <taxon>Mortierellomycotina</taxon>
        <taxon>Mortierellomycetes</taxon>
        <taxon>Mortierellales</taxon>
        <taxon>Mortierellaceae</taxon>
        <taxon>Linnemannia</taxon>
    </lineage>
</organism>
<sequence length="214" mass="24330">MPTVLPKSDRPAQWGPRPGQDSGSLPCSFYSGHLLKLGSNDRWQSRLFTFDGSVLICVGKKPKAPVIMTYDPYVSSPFQSPSCHPRPLNPNTKWYIEIASITVIKLLPVTKTHRCFPYSDTSKELSIQTNDGRSMTLRASKDVELERWYFVLSKIWELQHQAEHPVAAAAEEEDEDAEAEDAVSPYATKYLAAHQQSAQLFQRYLQKQYHSKQE</sequence>
<dbReference type="SUPFAM" id="SSF50729">
    <property type="entry name" value="PH domain-like"/>
    <property type="match status" value="1"/>
</dbReference>
<keyword evidence="4" id="KW-1185">Reference proteome</keyword>
<proteinExistence type="predicted"/>
<evidence type="ECO:0000259" key="2">
    <source>
        <dbReference type="PROSITE" id="PS50003"/>
    </source>
</evidence>
<dbReference type="Gene3D" id="2.30.29.30">
    <property type="entry name" value="Pleckstrin-homology domain (PH domain)/Phosphotyrosine-binding domain (PTB)"/>
    <property type="match status" value="1"/>
</dbReference>
<evidence type="ECO:0000313" key="3">
    <source>
        <dbReference type="EMBL" id="KAF9129205.1"/>
    </source>
</evidence>
<dbReference type="PROSITE" id="PS50003">
    <property type="entry name" value="PH_DOMAIN"/>
    <property type="match status" value="1"/>
</dbReference>
<accession>A0A9P5RDM6</accession>
<dbReference type="Proteomes" id="UP000748756">
    <property type="component" value="Unassembled WGS sequence"/>
</dbReference>
<evidence type="ECO:0000256" key="1">
    <source>
        <dbReference type="SAM" id="MobiDB-lite"/>
    </source>
</evidence>
<feature type="domain" description="PH" evidence="2">
    <location>
        <begin position="27"/>
        <end position="157"/>
    </location>
</feature>
<dbReference type="AlphaFoldDB" id="A0A9P5RDM6"/>
<comment type="caution">
    <text evidence="3">The sequence shown here is derived from an EMBL/GenBank/DDBJ whole genome shotgun (WGS) entry which is preliminary data.</text>
</comment>
<dbReference type="InterPro" id="IPR001849">
    <property type="entry name" value="PH_domain"/>
</dbReference>
<name>A0A9P5RDM6_9FUNG</name>
<dbReference type="InterPro" id="IPR011993">
    <property type="entry name" value="PH-like_dom_sf"/>
</dbReference>
<dbReference type="OrthoDB" id="2412252at2759"/>
<feature type="non-terminal residue" evidence="3">
    <location>
        <position position="1"/>
    </location>
</feature>
<protein>
    <recommendedName>
        <fullName evidence="2">PH domain-containing protein</fullName>
    </recommendedName>
</protein>
<dbReference type="EMBL" id="JAAAUQ010002013">
    <property type="protein sequence ID" value="KAF9129205.1"/>
    <property type="molecule type" value="Genomic_DNA"/>
</dbReference>